<name>A0A2P9ASN6_9HYPH</name>
<gene>
    <name evidence="1" type="ORF">BQ8482_380307</name>
</gene>
<proteinExistence type="predicted"/>
<accession>A0A2P9ASN6</accession>
<organism evidence="1 2">
    <name type="scientific">Mesorhizobium delmotii</name>
    <dbReference type="NCBI Taxonomy" id="1631247"/>
    <lineage>
        <taxon>Bacteria</taxon>
        <taxon>Pseudomonadati</taxon>
        <taxon>Pseudomonadota</taxon>
        <taxon>Alphaproteobacteria</taxon>
        <taxon>Hyphomicrobiales</taxon>
        <taxon>Phyllobacteriaceae</taxon>
        <taxon>Mesorhizobium</taxon>
    </lineage>
</organism>
<sequence length="64" mass="7116">MKRKPSKTGFTKLLSVDTTWMSADPLILGAVTYWARERSPVARLPKIQRFGLSRPWTGQASPAG</sequence>
<dbReference type="EMBL" id="FUIG01000046">
    <property type="protein sequence ID" value="SJM34124.1"/>
    <property type="molecule type" value="Genomic_DNA"/>
</dbReference>
<reference evidence="2" key="1">
    <citation type="submission" date="2016-12" db="EMBL/GenBank/DDBJ databases">
        <authorList>
            <person name="Brunel B."/>
        </authorList>
    </citation>
    <scope>NUCLEOTIDE SEQUENCE [LARGE SCALE GENOMIC DNA]</scope>
</reference>
<dbReference type="Proteomes" id="UP000245698">
    <property type="component" value="Unassembled WGS sequence"/>
</dbReference>
<keyword evidence="2" id="KW-1185">Reference proteome</keyword>
<dbReference type="AlphaFoldDB" id="A0A2P9ASN6"/>
<evidence type="ECO:0000313" key="1">
    <source>
        <dbReference type="EMBL" id="SJM34124.1"/>
    </source>
</evidence>
<evidence type="ECO:0000313" key="2">
    <source>
        <dbReference type="Proteomes" id="UP000245698"/>
    </source>
</evidence>
<protein>
    <submittedName>
        <fullName evidence="1">Uncharacterized protein</fullName>
    </submittedName>
</protein>